<sequence>MKPYIKSLFLIMVLPPLLAAVLMLLTAMLSGDLAVSFTPNALQWYGSMIVWLWIYSLPAMLVYALLAVKLKLRRNWRGAAVSAGLGAALAVVSIVLGELFMGDGFVEWGLTFVVAACAAATMAVMSVCLPKPEAAD</sequence>
<dbReference type="RefSeq" id="WP_003782264.1">
    <property type="nucleotide sequence ID" value="NZ_GL870929.1"/>
</dbReference>
<keyword evidence="1" id="KW-1133">Transmembrane helix</keyword>
<accession>F0EYH5</accession>
<reference evidence="2 3" key="1">
    <citation type="submission" date="2011-01" db="EMBL/GenBank/DDBJ databases">
        <authorList>
            <person name="Muzny D."/>
            <person name="Qin X."/>
            <person name="Deng J."/>
            <person name="Jiang H."/>
            <person name="Liu Y."/>
            <person name="Qu J."/>
            <person name="Song X.-Z."/>
            <person name="Zhang L."/>
            <person name="Thornton R."/>
            <person name="Coyle M."/>
            <person name="Francisco L."/>
            <person name="Jackson L."/>
            <person name="Javaid M."/>
            <person name="Korchina V."/>
            <person name="Kovar C."/>
            <person name="Mata R."/>
            <person name="Mathew T."/>
            <person name="Ngo R."/>
            <person name="Nguyen L."/>
            <person name="Nguyen N."/>
            <person name="Okwuonu G."/>
            <person name="Ongeri F."/>
            <person name="Pham C."/>
            <person name="Simmons D."/>
            <person name="Wilczek-Boney K."/>
            <person name="Hale W."/>
            <person name="Jakkamsetti A."/>
            <person name="Pham P."/>
            <person name="Ruth R."/>
            <person name="San Lucas F."/>
            <person name="Warren J."/>
            <person name="Zhang J."/>
            <person name="Zhao Z."/>
            <person name="Zhou C."/>
            <person name="Zhu D."/>
            <person name="Lee S."/>
            <person name="Bess C."/>
            <person name="Blankenburg K."/>
            <person name="Forbes L."/>
            <person name="Fu Q."/>
            <person name="Gubbala S."/>
            <person name="Hirani K."/>
            <person name="Jayaseelan J.C."/>
            <person name="Lara F."/>
            <person name="Munidasa M."/>
            <person name="Palculict T."/>
            <person name="Patil S."/>
            <person name="Pu L.-L."/>
            <person name="Saada N."/>
            <person name="Tang L."/>
            <person name="Weissenberger G."/>
            <person name="Zhu Y."/>
            <person name="Hemphill L."/>
            <person name="Shang Y."/>
            <person name="Youmans B."/>
            <person name="Ayvaz T."/>
            <person name="Ross M."/>
            <person name="Santibanez J."/>
            <person name="Aqrawi P."/>
            <person name="Gross S."/>
            <person name="Joshi V."/>
            <person name="Fowler G."/>
            <person name="Nazareth L."/>
            <person name="Reid J."/>
            <person name="Worley K."/>
            <person name="Petrosino J."/>
            <person name="Highlander S."/>
            <person name="Gibbs R."/>
        </authorList>
    </citation>
    <scope>NUCLEOTIDE SEQUENCE [LARGE SCALE GENOMIC DNA]</scope>
    <source>
        <strain evidence="2 3">ATCC 33394</strain>
    </source>
</reference>
<gene>
    <name evidence="2" type="ORF">HMPREF9098_0909</name>
</gene>
<evidence type="ECO:0000313" key="3">
    <source>
        <dbReference type="Proteomes" id="UP000004088"/>
    </source>
</evidence>
<evidence type="ECO:0000313" key="2">
    <source>
        <dbReference type="EMBL" id="EGC17583.1"/>
    </source>
</evidence>
<name>F0EYH5_9NEIS</name>
<dbReference type="AlphaFoldDB" id="F0EYH5"/>
<keyword evidence="3" id="KW-1185">Reference proteome</keyword>
<dbReference type="HOGENOM" id="CLU_1862039_0_0_4"/>
<feature type="transmembrane region" description="Helical" evidence="1">
    <location>
        <begin position="108"/>
        <end position="129"/>
    </location>
</feature>
<evidence type="ECO:0000256" key="1">
    <source>
        <dbReference type="SAM" id="Phobius"/>
    </source>
</evidence>
<keyword evidence="1" id="KW-0812">Transmembrane</keyword>
<keyword evidence="1" id="KW-0472">Membrane</keyword>
<feature type="transmembrane region" description="Helical" evidence="1">
    <location>
        <begin position="44"/>
        <end position="66"/>
    </location>
</feature>
<comment type="caution">
    <text evidence="2">The sequence shown here is derived from an EMBL/GenBank/DDBJ whole genome shotgun (WGS) entry which is preliminary data.</text>
</comment>
<feature type="transmembrane region" description="Helical" evidence="1">
    <location>
        <begin position="78"/>
        <end position="96"/>
    </location>
</feature>
<evidence type="ECO:0008006" key="4">
    <source>
        <dbReference type="Google" id="ProtNLM"/>
    </source>
</evidence>
<proteinExistence type="predicted"/>
<dbReference type="Proteomes" id="UP000004088">
    <property type="component" value="Unassembled WGS sequence"/>
</dbReference>
<protein>
    <recommendedName>
        <fullName evidence="4">Transmembrane protein</fullName>
    </recommendedName>
</protein>
<dbReference type="STRING" id="888741.HMPREF9098_0909"/>
<dbReference type="EMBL" id="AEWV01000015">
    <property type="protein sequence ID" value="EGC17583.1"/>
    <property type="molecule type" value="Genomic_DNA"/>
</dbReference>
<organism evidence="2 3">
    <name type="scientific">Kingella denitrificans ATCC 33394</name>
    <dbReference type="NCBI Taxonomy" id="888741"/>
    <lineage>
        <taxon>Bacteria</taxon>
        <taxon>Pseudomonadati</taxon>
        <taxon>Pseudomonadota</taxon>
        <taxon>Betaproteobacteria</taxon>
        <taxon>Neisseriales</taxon>
        <taxon>Neisseriaceae</taxon>
        <taxon>Kingella</taxon>
    </lineage>
</organism>